<keyword evidence="1" id="KW-0378">Hydrolase</keyword>
<protein>
    <submittedName>
        <fullName evidence="1">Hydroxydechloroatrazine ethylaminohydrolase</fullName>
        <ecNumber evidence="1">3.5.4.43</ecNumber>
    </submittedName>
</protein>
<dbReference type="EC" id="3.5.4.43" evidence="1"/>
<comment type="caution">
    <text evidence="1">The sequence shown here is derived from an EMBL/GenBank/DDBJ whole genome shotgun (WGS) entry which is preliminary data.</text>
</comment>
<organism evidence="1">
    <name type="scientific">bioreactor metagenome</name>
    <dbReference type="NCBI Taxonomy" id="1076179"/>
    <lineage>
        <taxon>unclassified sequences</taxon>
        <taxon>metagenomes</taxon>
        <taxon>ecological metagenomes</taxon>
    </lineage>
</organism>
<dbReference type="SUPFAM" id="SSF51338">
    <property type="entry name" value="Composite domain of metallo-dependent hydrolases"/>
    <property type="match status" value="1"/>
</dbReference>
<accession>A0A645GS61</accession>
<name>A0A645GS61_9ZZZZ</name>
<reference evidence="1" key="1">
    <citation type="submission" date="2019-08" db="EMBL/GenBank/DDBJ databases">
        <authorList>
            <person name="Kucharzyk K."/>
            <person name="Murdoch R.W."/>
            <person name="Higgins S."/>
            <person name="Loffler F."/>
        </authorList>
    </citation>
    <scope>NUCLEOTIDE SEQUENCE</scope>
</reference>
<dbReference type="Gene3D" id="2.30.40.10">
    <property type="entry name" value="Urease, subunit C, domain 1"/>
    <property type="match status" value="1"/>
</dbReference>
<dbReference type="AlphaFoldDB" id="A0A645GS61"/>
<proteinExistence type="predicted"/>
<dbReference type="GO" id="GO:0018763">
    <property type="term" value="F:hydroxydechloroatrazine ethylaminohydrolase activity"/>
    <property type="evidence" value="ECO:0007669"/>
    <property type="project" value="UniProtKB-EC"/>
</dbReference>
<evidence type="ECO:0000313" key="1">
    <source>
        <dbReference type="EMBL" id="MPN29056.1"/>
    </source>
</evidence>
<sequence length="91" mass="9515">MLGRDDIGALAVGMAADLFMVDTEVLDLVGTQFDPGCLFGTVGYNRPAKSVVVAGREVARDGVLLHIDEETVRHSANALMVQMLKAGGGIA</sequence>
<dbReference type="EMBL" id="VSSQ01079574">
    <property type="protein sequence ID" value="MPN29056.1"/>
    <property type="molecule type" value="Genomic_DNA"/>
</dbReference>
<gene>
    <name evidence="1" type="primary">atzB_5</name>
    <name evidence="1" type="ORF">SDC9_176504</name>
</gene>
<dbReference type="InterPro" id="IPR011059">
    <property type="entry name" value="Metal-dep_hydrolase_composite"/>
</dbReference>